<feature type="domain" description="HTH luxR-type" evidence="2">
    <location>
        <begin position="98"/>
        <end position="155"/>
    </location>
</feature>
<feature type="transmembrane region" description="Helical" evidence="1">
    <location>
        <begin position="46"/>
        <end position="67"/>
    </location>
</feature>
<reference evidence="3 4" key="1">
    <citation type="submission" date="2019-12" db="EMBL/GenBank/DDBJ databases">
        <title>Genomic-based taxomic classification of the family Erythrobacteraceae.</title>
        <authorList>
            <person name="Xu L."/>
        </authorList>
    </citation>
    <scope>NUCLEOTIDE SEQUENCE [LARGE SCALE GENOMIC DNA]</scope>
    <source>
        <strain evidence="3 4">JCM 16339</strain>
    </source>
</reference>
<dbReference type="SUPFAM" id="SSF46894">
    <property type="entry name" value="C-terminal effector domain of the bipartite response regulators"/>
    <property type="match status" value="1"/>
</dbReference>
<keyword evidence="1" id="KW-0812">Transmembrane</keyword>
<gene>
    <name evidence="3" type="ORF">GRI32_07315</name>
</gene>
<name>A0A844ZNZ9_9SPHN</name>
<dbReference type="InterPro" id="IPR000792">
    <property type="entry name" value="Tscrpt_reg_LuxR_C"/>
</dbReference>
<dbReference type="EMBL" id="WTYY01000003">
    <property type="protein sequence ID" value="MXO88547.1"/>
    <property type="molecule type" value="Genomic_DNA"/>
</dbReference>
<dbReference type="GO" id="GO:0006355">
    <property type="term" value="P:regulation of DNA-templated transcription"/>
    <property type="evidence" value="ECO:0007669"/>
    <property type="project" value="InterPro"/>
</dbReference>
<protein>
    <recommendedName>
        <fullName evidence="2">HTH luxR-type domain-containing protein</fullName>
    </recommendedName>
</protein>
<evidence type="ECO:0000313" key="4">
    <source>
        <dbReference type="Proteomes" id="UP000435243"/>
    </source>
</evidence>
<evidence type="ECO:0000259" key="2">
    <source>
        <dbReference type="SMART" id="SM00421"/>
    </source>
</evidence>
<sequence>MAATPANKPAMALAVIGLQAVAAIYFIFDAVGESRWSRDGKFGPLFALDLLVGFALLAGIAYAALTFTRLQSEARRRDRALSAARGALGQLIQDRFADWGLSRSEAEVALFALKGFSSAEIAEMRGAAGGTVRSQLSQVYAKAEVTGQPMLMSLFLDDLLGESGFDNQP</sequence>
<dbReference type="Proteomes" id="UP000435243">
    <property type="component" value="Unassembled WGS sequence"/>
</dbReference>
<keyword evidence="1" id="KW-0472">Membrane</keyword>
<dbReference type="OrthoDB" id="8277135at2"/>
<evidence type="ECO:0000256" key="1">
    <source>
        <dbReference type="SAM" id="Phobius"/>
    </source>
</evidence>
<dbReference type="SMART" id="SM00421">
    <property type="entry name" value="HTH_LUXR"/>
    <property type="match status" value="1"/>
</dbReference>
<dbReference type="InterPro" id="IPR016032">
    <property type="entry name" value="Sig_transdc_resp-reg_C-effctor"/>
</dbReference>
<dbReference type="GO" id="GO:0003677">
    <property type="term" value="F:DNA binding"/>
    <property type="evidence" value="ECO:0007669"/>
    <property type="project" value="InterPro"/>
</dbReference>
<dbReference type="AlphaFoldDB" id="A0A844ZNZ9"/>
<keyword evidence="1" id="KW-1133">Transmembrane helix</keyword>
<proteinExistence type="predicted"/>
<organism evidence="3 4">
    <name type="scientific">Alteraurantiacibacter aestuarii</name>
    <dbReference type="NCBI Taxonomy" id="650004"/>
    <lineage>
        <taxon>Bacteria</taxon>
        <taxon>Pseudomonadati</taxon>
        <taxon>Pseudomonadota</taxon>
        <taxon>Alphaproteobacteria</taxon>
        <taxon>Sphingomonadales</taxon>
        <taxon>Erythrobacteraceae</taxon>
        <taxon>Alteraurantiacibacter</taxon>
    </lineage>
</organism>
<keyword evidence="4" id="KW-1185">Reference proteome</keyword>
<dbReference type="InterPro" id="IPR036388">
    <property type="entry name" value="WH-like_DNA-bd_sf"/>
</dbReference>
<evidence type="ECO:0000313" key="3">
    <source>
        <dbReference type="EMBL" id="MXO88547.1"/>
    </source>
</evidence>
<dbReference type="RefSeq" id="WP_160590744.1">
    <property type="nucleotide sequence ID" value="NZ_BAAAFP010000001.1"/>
</dbReference>
<dbReference type="Gene3D" id="1.10.10.10">
    <property type="entry name" value="Winged helix-like DNA-binding domain superfamily/Winged helix DNA-binding domain"/>
    <property type="match status" value="1"/>
</dbReference>
<comment type="caution">
    <text evidence="3">The sequence shown here is derived from an EMBL/GenBank/DDBJ whole genome shotgun (WGS) entry which is preliminary data.</text>
</comment>
<accession>A0A844ZNZ9</accession>